<keyword evidence="1" id="KW-1133">Transmembrane helix</keyword>
<evidence type="ECO:0000313" key="2">
    <source>
        <dbReference type="EMBL" id="WAR42966.1"/>
    </source>
</evidence>
<feature type="transmembrane region" description="Helical" evidence="1">
    <location>
        <begin position="40"/>
        <end position="60"/>
    </location>
</feature>
<dbReference type="EMBL" id="CP113517">
    <property type="protein sequence ID" value="WAR42966.1"/>
    <property type="molecule type" value="Genomic_DNA"/>
</dbReference>
<protein>
    <recommendedName>
        <fullName evidence="4">DUF2964 family protein</fullName>
    </recommendedName>
</protein>
<keyword evidence="1" id="KW-0472">Membrane</keyword>
<evidence type="ECO:0000313" key="3">
    <source>
        <dbReference type="Proteomes" id="UP001162780"/>
    </source>
</evidence>
<accession>A0ABY7GEV4</accession>
<evidence type="ECO:0008006" key="4">
    <source>
        <dbReference type="Google" id="ProtNLM"/>
    </source>
</evidence>
<evidence type="ECO:0000256" key="1">
    <source>
        <dbReference type="SAM" id="Phobius"/>
    </source>
</evidence>
<keyword evidence="3" id="KW-1185">Reference proteome</keyword>
<sequence>MKQYREDCSFCRLMRSLAFTGLAMGLGAGVASLFDVSRIQMVYTGMIVAAILVFGILGLGRNKTDDRG</sequence>
<organism evidence="2 3">
    <name type="scientific">Methylomonas rapida</name>
    <dbReference type="NCBI Taxonomy" id="2963939"/>
    <lineage>
        <taxon>Bacteria</taxon>
        <taxon>Pseudomonadati</taxon>
        <taxon>Pseudomonadota</taxon>
        <taxon>Gammaproteobacteria</taxon>
        <taxon>Methylococcales</taxon>
        <taxon>Methylococcaceae</taxon>
        <taxon>Methylomonas</taxon>
    </lineage>
</organism>
<gene>
    <name evidence="2" type="ORF">NM686_011180</name>
</gene>
<name>A0ABY7GEV4_9GAMM</name>
<dbReference type="Proteomes" id="UP001162780">
    <property type="component" value="Chromosome"/>
</dbReference>
<proteinExistence type="predicted"/>
<dbReference type="RefSeq" id="WP_269021739.1">
    <property type="nucleotide sequence ID" value="NZ_CP113517.1"/>
</dbReference>
<reference evidence="2" key="1">
    <citation type="submission" date="2022-11" db="EMBL/GenBank/DDBJ databases">
        <title>Methylomonas rapida sp. nov., Carotenoid-Producing Obligate Methanotrophs with High Growth Characteristics and Biotechnological Potential.</title>
        <authorList>
            <person name="Tikhonova E.N."/>
            <person name="Suleimanov R.Z."/>
            <person name="Miroshnikov K."/>
            <person name="Oshkin I.Y."/>
            <person name="Belova S.E."/>
            <person name="Danilova O.V."/>
            <person name="Ashikhmin A."/>
            <person name="Konopkin A."/>
            <person name="But S.Y."/>
            <person name="Khmelenina V.N."/>
            <person name="Kuznetsov N."/>
            <person name="Pimenov N.V."/>
            <person name="Dedysh S.N."/>
        </authorList>
    </citation>
    <scope>NUCLEOTIDE SEQUENCE</scope>
    <source>
        <strain evidence="2">MP1</strain>
    </source>
</reference>
<feature type="transmembrane region" description="Helical" evidence="1">
    <location>
        <begin position="12"/>
        <end position="34"/>
    </location>
</feature>
<keyword evidence="1" id="KW-0812">Transmembrane</keyword>